<evidence type="ECO:0000313" key="2">
    <source>
        <dbReference type="Proteomes" id="UP001589610"/>
    </source>
</evidence>
<dbReference type="Proteomes" id="UP001589610">
    <property type="component" value="Unassembled WGS sequence"/>
</dbReference>
<gene>
    <name evidence="1" type="ORF">ACFFRH_37985</name>
</gene>
<proteinExistence type="predicted"/>
<sequence>MSWFLPFLGFCLLLALGSHVSDWLEDRAKAGRKAIKDVARYEALVADLEADAREFRDIDNFADITDRKIADFRNPKKEISS</sequence>
<comment type="caution">
    <text evidence="1">The sequence shown here is derived from an EMBL/GenBank/DDBJ whole genome shotgun (WGS) entry which is preliminary data.</text>
</comment>
<reference evidence="1 2" key="1">
    <citation type="submission" date="2024-09" db="EMBL/GenBank/DDBJ databases">
        <authorList>
            <person name="Sun Q."/>
            <person name="Mori K."/>
        </authorList>
    </citation>
    <scope>NUCLEOTIDE SEQUENCE [LARGE SCALE GENOMIC DNA]</scope>
    <source>
        <strain evidence="1 2">JCM 3028</strain>
    </source>
</reference>
<dbReference type="RefSeq" id="WP_344747750.1">
    <property type="nucleotide sequence ID" value="NZ_BAAAWW010000136.1"/>
</dbReference>
<organism evidence="1 2">
    <name type="scientific">Streptosporangium vulgare</name>
    <dbReference type="NCBI Taxonomy" id="46190"/>
    <lineage>
        <taxon>Bacteria</taxon>
        <taxon>Bacillati</taxon>
        <taxon>Actinomycetota</taxon>
        <taxon>Actinomycetes</taxon>
        <taxon>Streptosporangiales</taxon>
        <taxon>Streptosporangiaceae</taxon>
        <taxon>Streptosporangium</taxon>
    </lineage>
</organism>
<protein>
    <submittedName>
        <fullName evidence="1">Uncharacterized protein</fullName>
    </submittedName>
</protein>
<name>A0ABV5TUP4_9ACTN</name>
<accession>A0ABV5TUP4</accession>
<keyword evidence="2" id="KW-1185">Reference proteome</keyword>
<dbReference type="EMBL" id="JBHMBS010000031">
    <property type="protein sequence ID" value="MFB9681303.1"/>
    <property type="molecule type" value="Genomic_DNA"/>
</dbReference>
<evidence type="ECO:0000313" key="1">
    <source>
        <dbReference type="EMBL" id="MFB9681303.1"/>
    </source>
</evidence>